<evidence type="ECO:0000256" key="1">
    <source>
        <dbReference type="ARBA" id="ARBA00004123"/>
    </source>
</evidence>
<dbReference type="GO" id="GO:2000177">
    <property type="term" value="P:regulation of neural precursor cell proliferation"/>
    <property type="evidence" value="ECO:0007669"/>
    <property type="project" value="UniProtKB-ARBA"/>
</dbReference>
<comment type="caution">
    <text evidence="15">The sequence shown here is derived from an EMBL/GenBank/DDBJ whole genome shotgun (WGS) entry which is preliminary data.</text>
</comment>
<keyword evidence="8" id="KW-0238">DNA-binding</keyword>
<keyword evidence="7" id="KW-0805">Transcription regulation</keyword>
<dbReference type="FunFam" id="3.30.160.60:FF:001506">
    <property type="entry name" value="Zinc finger protein"/>
    <property type="match status" value="1"/>
</dbReference>
<dbReference type="GO" id="GO:0060562">
    <property type="term" value="P:epithelial tube morphogenesis"/>
    <property type="evidence" value="ECO:0007669"/>
    <property type="project" value="UniProtKB-ARBA"/>
</dbReference>
<dbReference type="OrthoDB" id="5428132at2759"/>
<dbReference type="FunFam" id="3.30.160.60:FF:000207">
    <property type="entry name" value="zinc finger protein SNAI2"/>
    <property type="match status" value="1"/>
</dbReference>
<evidence type="ECO:0000259" key="14">
    <source>
        <dbReference type="PROSITE" id="PS50157"/>
    </source>
</evidence>
<keyword evidence="10" id="KW-0539">Nucleus</keyword>
<keyword evidence="9" id="KW-0804">Transcription</keyword>
<dbReference type="SMART" id="SM00355">
    <property type="entry name" value="ZnF_C2H2"/>
    <property type="match status" value="5"/>
</dbReference>
<dbReference type="InterPro" id="IPR013087">
    <property type="entry name" value="Znf_C2H2_type"/>
</dbReference>
<comment type="similarity">
    <text evidence="11">Belongs to the snail C2H2-type zinc-finger protein family.</text>
</comment>
<gene>
    <name evidence="15" type="ORF">BIW11_07534</name>
</gene>
<dbReference type="GO" id="GO:0008270">
    <property type="term" value="F:zinc ion binding"/>
    <property type="evidence" value="ECO:0007669"/>
    <property type="project" value="UniProtKB-KW"/>
</dbReference>
<evidence type="ECO:0000256" key="5">
    <source>
        <dbReference type="ARBA" id="ARBA00022771"/>
    </source>
</evidence>
<dbReference type="Proteomes" id="UP000192247">
    <property type="component" value="Unassembled WGS sequence"/>
</dbReference>
<dbReference type="PANTHER" id="PTHR24388:SF100">
    <property type="entry name" value="ZINC FINGER PROTEIN 423"/>
    <property type="match status" value="1"/>
</dbReference>
<dbReference type="PROSITE" id="PS00028">
    <property type="entry name" value="ZINC_FINGER_C2H2_1"/>
    <property type="match status" value="2"/>
</dbReference>
<dbReference type="InParanoid" id="A0A1V9XTS0"/>
<protein>
    <submittedName>
        <fullName evidence="15">Zinc finger protein-like</fullName>
    </submittedName>
</protein>
<evidence type="ECO:0000256" key="13">
    <source>
        <dbReference type="SAM" id="MobiDB-lite"/>
    </source>
</evidence>
<feature type="domain" description="C2H2-type" evidence="14">
    <location>
        <begin position="394"/>
        <end position="420"/>
    </location>
</feature>
<evidence type="ECO:0000256" key="4">
    <source>
        <dbReference type="ARBA" id="ARBA00022737"/>
    </source>
</evidence>
<feature type="domain" description="C2H2-type" evidence="14">
    <location>
        <begin position="338"/>
        <end position="365"/>
    </location>
</feature>
<dbReference type="SUPFAM" id="SSF57667">
    <property type="entry name" value="beta-beta-alpha zinc fingers"/>
    <property type="match status" value="3"/>
</dbReference>
<evidence type="ECO:0000256" key="7">
    <source>
        <dbReference type="ARBA" id="ARBA00023015"/>
    </source>
</evidence>
<keyword evidence="3" id="KW-0479">Metal-binding</keyword>
<dbReference type="Gene3D" id="3.30.160.60">
    <property type="entry name" value="Classic Zinc Finger"/>
    <property type="match status" value="4"/>
</dbReference>
<dbReference type="GO" id="GO:0055059">
    <property type="term" value="P:asymmetric neuroblast division"/>
    <property type="evidence" value="ECO:0007669"/>
    <property type="project" value="UniProtKB-ARBA"/>
</dbReference>
<keyword evidence="16" id="KW-1185">Reference proteome</keyword>
<evidence type="ECO:0000313" key="16">
    <source>
        <dbReference type="Proteomes" id="UP000192247"/>
    </source>
</evidence>
<keyword evidence="4" id="KW-0677">Repeat</keyword>
<keyword evidence="5 12" id="KW-0863">Zinc-finger</keyword>
<dbReference type="GO" id="GO:0000981">
    <property type="term" value="F:DNA-binding transcription factor activity, RNA polymerase II-specific"/>
    <property type="evidence" value="ECO:0007669"/>
    <property type="project" value="TreeGrafter"/>
</dbReference>
<evidence type="ECO:0000256" key="2">
    <source>
        <dbReference type="ARBA" id="ARBA00006991"/>
    </source>
</evidence>
<evidence type="ECO:0000256" key="10">
    <source>
        <dbReference type="ARBA" id="ARBA00023242"/>
    </source>
</evidence>
<dbReference type="GO" id="GO:0000978">
    <property type="term" value="F:RNA polymerase II cis-regulatory region sequence-specific DNA binding"/>
    <property type="evidence" value="ECO:0007669"/>
    <property type="project" value="TreeGrafter"/>
</dbReference>
<dbReference type="FunFam" id="3.30.160.60:FF:000043">
    <property type="entry name" value="Scratch family zinc finger 2"/>
    <property type="match status" value="1"/>
</dbReference>
<dbReference type="PROSITE" id="PS50157">
    <property type="entry name" value="ZINC_FINGER_C2H2_2"/>
    <property type="match status" value="3"/>
</dbReference>
<evidence type="ECO:0000256" key="9">
    <source>
        <dbReference type="ARBA" id="ARBA00023163"/>
    </source>
</evidence>
<dbReference type="AlphaFoldDB" id="A0A1V9XTS0"/>
<dbReference type="InterPro" id="IPR036236">
    <property type="entry name" value="Znf_C2H2_sf"/>
</dbReference>
<sequence>MPRSFLLCHRRYKPKWRFALRHAADEMAALDVEGFETDVCLGLSGELPSFSSPKNQADVWHEDDDALGGYDSAGSARSFTDLQPAAMSPRSDSSGDCVVPQLPQPLALISTPMHSIHQLPLIAMEPPKQGQLLAKQVLHANNAVQRSACKGSAEISPVPSTPPSVGWRDTMGTDQPVENLPRRKSMMDALLEQVRAARSALKDTDVDIISQLEESQPSVTYEQDDEHKTCEIIGRTDIPDKTDTKYRSQDVQETHPTCEANKAQPVTTEVTTNAEEHDEGGPCCSDCGDSFESLPDLESHRNSKQGSCKKARRCPHCEKMYVSLPAYSMHIRTHGAGCQCPYCGKRFSRPWLLQGHIRTHTGEKPFSCPQCHKAFADKSNLRAHIQTHSSAKPFVCGRCGKAFALKSYLYKHEESSCLKK</sequence>
<evidence type="ECO:0000256" key="8">
    <source>
        <dbReference type="ARBA" id="ARBA00023125"/>
    </source>
</evidence>
<evidence type="ECO:0000256" key="11">
    <source>
        <dbReference type="ARBA" id="ARBA00037948"/>
    </source>
</evidence>
<evidence type="ECO:0000256" key="3">
    <source>
        <dbReference type="ARBA" id="ARBA00022723"/>
    </source>
</evidence>
<evidence type="ECO:0000256" key="12">
    <source>
        <dbReference type="PROSITE-ProRule" id="PRU00042"/>
    </source>
</evidence>
<evidence type="ECO:0000256" key="6">
    <source>
        <dbReference type="ARBA" id="ARBA00022833"/>
    </source>
</evidence>
<dbReference type="EMBL" id="MNPL01004359">
    <property type="protein sequence ID" value="OQR76812.1"/>
    <property type="molecule type" value="Genomic_DNA"/>
</dbReference>
<dbReference type="PANTHER" id="PTHR24388">
    <property type="entry name" value="ZINC FINGER PROTEIN"/>
    <property type="match status" value="1"/>
</dbReference>
<feature type="region of interest" description="Disordered" evidence="13">
    <location>
        <begin position="151"/>
        <end position="178"/>
    </location>
</feature>
<accession>A0A1V9XTS0</accession>
<reference evidence="15 16" key="1">
    <citation type="journal article" date="2017" name="Gigascience">
        <title>Draft genome of the honey bee ectoparasitic mite, Tropilaelaps mercedesae, is shaped by the parasitic life history.</title>
        <authorList>
            <person name="Dong X."/>
            <person name="Armstrong S.D."/>
            <person name="Xia D."/>
            <person name="Makepeace B.L."/>
            <person name="Darby A.C."/>
            <person name="Kadowaki T."/>
        </authorList>
    </citation>
    <scope>NUCLEOTIDE SEQUENCE [LARGE SCALE GENOMIC DNA]</scope>
    <source>
        <strain evidence="15">Wuxi-XJTLU</strain>
    </source>
</reference>
<evidence type="ECO:0000313" key="15">
    <source>
        <dbReference type="EMBL" id="OQR76812.1"/>
    </source>
</evidence>
<dbReference type="GO" id="GO:0005634">
    <property type="term" value="C:nucleus"/>
    <property type="evidence" value="ECO:0007669"/>
    <property type="project" value="UniProtKB-SubCell"/>
</dbReference>
<organism evidence="15 16">
    <name type="scientific">Tropilaelaps mercedesae</name>
    <dbReference type="NCBI Taxonomy" id="418985"/>
    <lineage>
        <taxon>Eukaryota</taxon>
        <taxon>Metazoa</taxon>
        <taxon>Ecdysozoa</taxon>
        <taxon>Arthropoda</taxon>
        <taxon>Chelicerata</taxon>
        <taxon>Arachnida</taxon>
        <taxon>Acari</taxon>
        <taxon>Parasitiformes</taxon>
        <taxon>Mesostigmata</taxon>
        <taxon>Gamasina</taxon>
        <taxon>Dermanyssoidea</taxon>
        <taxon>Laelapidae</taxon>
        <taxon>Tropilaelaps</taxon>
    </lineage>
</organism>
<feature type="domain" description="C2H2-type" evidence="14">
    <location>
        <begin position="366"/>
        <end position="393"/>
    </location>
</feature>
<keyword evidence="6" id="KW-0862">Zinc</keyword>
<dbReference type="Pfam" id="PF00096">
    <property type="entry name" value="zf-C2H2"/>
    <property type="match status" value="3"/>
</dbReference>
<comment type="subcellular location">
    <subcellularLocation>
        <location evidence="1">Nucleus</location>
    </subcellularLocation>
</comment>
<comment type="similarity">
    <text evidence="2">Belongs to the krueppel C2H2-type zinc-finger protein family.</text>
</comment>
<dbReference type="InterPro" id="IPR050527">
    <property type="entry name" value="Snail/Krueppel_Znf"/>
</dbReference>
<name>A0A1V9XTS0_9ACAR</name>
<proteinExistence type="inferred from homology"/>